<proteinExistence type="predicted"/>
<dbReference type="RefSeq" id="XP_024870443.1">
    <property type="nucleotide sequence ID" value="XM_025014675.1"/>
</dbReference>
<keyword evidence="2" id="KW-0963">Cytoplasm</keyword>
<evidence type="ECO:0000313" key="5">
    <source>
        <dbReference type="RefSeq" id="XP_024870443.1"/>
    </source>
</evidence>
<dbReference type="PANTHER" id="PTHR45994">
    <property type="entry name" value="FI21225P1"/>
    <property type="match status" value="1"/>
</dbReference>
<dbReference type="InterPro" id="IPR019734">
    <property type="entry name" value="TPR_rpt"/>
</dbReference>
<dbReference type="AlphaFoldDB" id="A0A6J1PM89"/>
<dbReference type="SUPFAM" id="SSF48452">
    <property type="entry name" value="TPR-like"/>
    <property type="match status" value="1"/>
</dbReference>
<feature type="repeat" description="TPR" evidence="3">
    <location>
        <begin position="8"/>
        <end position="41"/>
    </location>
</feature>
<dbReference type="PROSITE" id="PS50005">
    <property type="entry name" value="TPR"/>
    <property type="match status" value="2"/>
</dbReference>
<name>A0A6J1PM89_9HYME</name>
<sequence>MAELDMTAQKWNEEGDKKFNNGNWSEALSHYTKAIELATDNTEKGLYYDNRAAAYFEQGNYDEAIENCNSVLKIFPNVPVTLFRRFLALTELERFEEAFEKDEDEKIISSHSNDTSGSNDSPHLHIAEQFREISDKYIKEKVSQIMDLAFNVSADQEKRENAVTLLRLTRWRTDTYEIFIKKVGIRMMK</sequence>
<evidence type="ECO:0000256" key="1">
    <source>
        <dbReference type="ARBA" id="ARBA00004496"/>
    </source>
</evidence>
<dbReference type="GeneID" id="112453760"/>
<reference evidence="5" key="1">
    <citation type="submission" date="2025-08" db="UniProtKB">
        <authorList>
            <consortium name="RefSeq"/>
        </authorList>
    </citation>
    <scope>IDENTIFICATION</scope>
    <source>
        <tissue evidence="5">Whole body</tissue>
    </source>
</reference>
<protein>
    <submittedName>
        <fullName evidence="5">Small glutamine-rich tetratricopeptide repeat-containing protein alpha-like</fullName>
    </submittedName>
</protein>
<dbReference type="OrthoDB" id="199930at2759"/>
<dbReference type="PANTHER" id="PTHR45994:SF1">
    <property type="entry name" value="FI21225P1"/>
    <property type="match status" value="1"/>
</dbReference>
<organism evidence="4 5">
    <name type="scientific">Temnothorax curvispinosus</name>
    <dbReference type="NCBI Taxonomy" id="300111"/>
    <lineage>
        <taxon>Eukaryota</taxon>
        <taxon>Metazoa</taxon>
        <taxon>Ecdysozoa</taxon>
        <taxon>Arthropoda</taxon>
        <taxon>Hexapoda</taxon>
        <taxon>Insecta</taxon>
        <taxon>Pterygota</taxon>
        <taxon>Neoptera</taxon>
        <taxon>Endopterygota</taxon>
        <taxon>Hymenoptera</taxon>
        <taxon>Apocrita</taxon>
        <taxon>Aculeata</taxon>
        <taxon>Formicoidea</taxon>
        <taxon>Formicidae</taxon>
        <taxon>Myrmicinae</taxon>
        <taxon>Temnothorax</taxon>
    </lineage>
</organism>
<dbReference type="Proteomes" id="UP000504618">
    <property type="component" value="Unplaced"/>
</dbReference>
<evidence type="ECO:0000256" key="2">
    <source>
        <dbReference type="ARBA" id="ARBA00022490"/>
    </source>
</evidence>
<dbReference type="InterPro" id="IPR011990">
    <property type="entry name" value="TPR-like_helical_dom_sf"/>
</dbReference>
<gene>
    <name evidence="5" type="primary">LOC112453760</name>
</gene>
<dbReference type="GO" id="GO:0051879">
    <property type="term" value="F:Hsp90 protein binding"/>
    <property type="evidence" value="ECO:0007669"/>
    <property type="project" value="TreeGrafter"/>
</dbReference>
<dbReference type="SMART" id="SM00028">
    <property type="entry name" value="TPR"/>
    <property type="match status" value="2"/>
</dbReference>
<dbReference type="Pfam" id="PF13424">
    <property type="entry name" value="TPR_12"/>
    <property type="match status" value="1"/>
</dbReference>
<evidence type="ECO:0000256" key="3">
    <source>
        <dbReference type="PROSITE-ProRule" id="PRU00339"/>
    </source>
</evidence>
<keyword evidence="3" id="KW-0802">TPR repeat</keyword>
<keyword evidence="4" id="KW-1185">Reference proteome</keyword>
<comment type="subcellular location">
    <subcellularLocation>
        <location evidence="1">Cytoplasm</location>
    </subcellularLocation>
</comment>
<feature type="repeat" description="TPR" evidence="3">
    <location>
        <begin position="45"/>
        <end position="78"/>
    </location>
</feature>
<evidence type="ECO:0000313" key="4">
    <source>
        <dbReference type="Proteomes" id="UP000504618"/>
    </source>
</evidence>
<dbReference type="GO" id="GO:0005737">
    <property type="term" value="C:cytoplasm"/>
    <property type="evidence" value="ECO:0007669"/>
    <property type="project" value="UniProtKB-SubCell"/>
</dbReference>
<accession>A0A6J1PM89</accession>
<dbReference type="Gene3D" id="1.25.40.10">
    <property type="entry name" value="Tetratricopeptide repeat domain"/>
    <property type="match status" value="1"/>
</dbReference>